<proteinExistence type="predicted"/>
<dbReference type="AlphaFoldDB" id="A0A9W8NYS5"/>
<dbReference type="PANTHER" id="PTHR28026:SF9">
    <property type="entry name" value="2-HYDROXY-PALMITIC ACID DIOXYGENASE MPO1"/>
    <property type="match status" value="1"/>
</dbReference>
<feature type="transmembrane region" description="Helical" evidence="1">
    <location>
        <begin position="147"/>
        <end position="168"/>
    </location>
</feature>
<name>A0A9W8NYS5_9AGAR</name>
<keyword evidence="1" id="KW-0812">Transmembrane</keyword>
<feature type="transmembrane region" description="Helical" evidence="1">
    <location>
        <begin position="115"/>
        <end position="135"/>
    </location>
</feature>
<evidence type="ECO:0000313" key="3">
    <source>
        <dbReference type="Proteomes" id="UP001142393"/>
    </source>
</evidence>
<keyword evidence="3" id="KW-1185">Reference proteome</keyword>
<feature type="transmembrane region" description="Helical" evidence="1">
    <location>
        <begin position="27"/>
        <end position="48"/>
    </location>
</feature>
<dbReference type="PANTHER" id="PTHR28026">
    <property type="entry name" value="DUF962 DOMAIN PROTEIN (AFU_ORTHOLOGUE AFUA_8G05310)"/>
    <property type="match status" value="1"/>
</dbReference>
<keyword evidence="1" id="KW-0472">Membrane</keyword>
<gene>
    <name evidence="2" type="ORF">DFH05DRAFT_1460630</name>
</gene>
<dbReference type="GO" id="GO:0005783">
    <property type="term" value="C:endoplasmic reticulum"/>
    <property type="evidence" value="ECO:0007669"/>
    <property type="project" value="TreeGrafter"/>
</dbReference>
<dbReference type="GO" id="GO:0016020">
    <property type="term" value="C:membrane"/>
    <property type="evidence" value="ECO:0007669"/>
    <property type="project" value="GOC"/>
</dbReference>
<reference evidence="2 3" key="1">
    <citation type="journal article" date="2023" name="Proc. Natl. Acad. Sci. U.S.A.">
        <title>A global phylogenomic analysis of the shiitake genus Lentinula.</title>
        <authorList>
            <person name="Sierra-Patev S."/>
            <person name="Min B."/>
            <person name="Naranjo-Ortiz M."/>
            <person name="Looney B."/>
            <person name="Konkel Z."/>
            <person name="Slot J.C."/>
            <person name="Sakamoto Y."/>
            <person name="Steenwyk J.L."/>
            <person name="Rokas A."/>
            <person name="Carro J."/>
            <person name="Camarero S."/>
            <person name="Ferreira P."/>
            <person name="Molpeceres G."/>
            <person name="Ruiz-Duenas F.J."/>
            <person name="Serrano A."/>
            <person name="Henrissat B."/>
            <person name="Drula E."/>
            <person name="Hughes K.W."/>
            <person name="Mata J.L."/>
            <person name="Ishikawa N.K."/>
            <person name="Vargas-Isla R."/>
            <person name="Ushijima S."/>
            <person name="Smith C.A."/>
            <person name="Donoghue J."/>
            <person name="Ahrendt S."/>
            <person name="Andreopoulos W."/>
            <person name="He G."/>
            <person name="LaButti K."/>
            <person name="Lipzen A."/>
            <person name="Ng V."/>
            <person name="Riley R."/>
            <person name="Sandor L."/>
            <person name="Barry K."/>
            <person name="Martinez A.T."/>
            <person name="Xiao Y."/>
            <person name="Gibbons J.G."/>
            <person name="Terashima K."/>
            <person name="Grigoriev I.V."/>
            <person name="Hibbett D."/>
        </authorList>
    </citation>
    <scope>NUCLEOTIDE SEQUENCE [LARGE SCALE GENOMIC DNA]</scope>
    <source>
        <strain evidence="2 3">TFB7810</strain>
    </source>
</reference>
<sequence>MPGSISIFDVNKQLTFYGAYHNNKINILIHVICVPLIMWSAMVLLASAPRPSFLPEYHREFNKGMVLELNYPPLLLVVYQTYYLILEPVAALLYAPQFILSLLTATAFAQRADHLTVAIAMQTCSWIAQFLGHGVAEKRAPALLDNLIGAIVLAPFFVHLEILFAIGYRPDMHKRLVNDIGTEIARIKKIEGDKRRAKNQ</sequence>
<organism evidence="2 3">
    <name type="scientific">Lentinula detonsa</name>
    <dbReference type="NCBI Taxonomy" id="2804962"/>
    <lineage>
        <taxon>Eukaryota</taxon>
        <taxon>Fungi</taxon>
        <taxon>Dikarya</taxon>
        <taxon>Basidiomycota</taxon>
        <taxon>Agaricomycotina</taxon>
        <taxon>Agaricomycetes</taxon>
        <taxon>Agaricomycetidae</taxon>
        <taxon>Agaricales</taxon>
        <taxon>Marasmiineae</taxon>
        <taxon>Omphalotaceae</taxon>
        <taxon>Lentinula</taxon>
    </lineage>
</organism>
<dbReference type="Pfam" id="PF06127">
    <property type="entry name" value="Mpo1-like"/>
    <property type="match status" value="1"/>
</dbReference>
<evidence type="ECO:0000256" key="1">
    <source>
        <dbReference type="SAM" id="Phobius"/>
    </source>
</evidence>
<dbReference type="EMBL" id="JANVFU010000008">
    <property type="protein sequence ID" value="KAJ3743351.1"/>
    <property type="molecule type" value="Genomic_DNA"/>
</dbReference>
<protein>
    <recommendedName>
        <fullName evidence="4">DUF962-domain-containing protein</fullName>
    </recommendedName>
</protein>
<evidence type="ECO:0000313" key="2">
    <source>
        <dbReference type="EMBL" id="KAJ3743351.1"/>
    </source>
</evidence>
<dbReference type="GO" id="GO:0046521">
    <property type="term" value="P:sphingoid catabolic process"/>
    <property type="evidence" value="ECO:0007669"/>
    <property type="project" value="TreeGrafter"/>
</dbReference>
<dbReference type="Proteomes" id="UP001142393">
    <property type="component" value="Unassembled WGS sequence"/>
</dbReference>
<accession>A0A9W8NYS5</accession>
<comment type="caution">
    <text evidence="2">The sequence shown here is derived from an EMBL/GenBank/DDBJ whole genome shotgun (WGS) entry which is preliminary data.</text>
</comment>
<dbReference type="InterPro" id="IPR009305">
    <property type="entry name" value="Mpo1-like"/>
</dbReference>
<keyword evidence="1" id="KW-1133">Transmembrane helix</keyword>
<evidence type="ECO:0008006" key="4">
    <source>
        <dbReference type="Google" id="ProtNLM"/>
    </source>
</evidence>